<dbReference type="Proteomes" id="UP000321393">
    <property type="component" value="Unassembled WGS sequence"/>
</dbReference>
<feature type="transmembrane region" description="Helical" evidence="1">
    <location>
        <begin position="87"/>
        <end position="106"/>
    </location>
</feature>
<keyword evidence="1" id="KW-1133">Transmembrane helix</keyword>
<comment type="caution">
    <text evidence="2">The sequence shown here is derived from an EMBL/GenBank/DDBJ whole genome shotgun (WGS) entry which is preliminary data.</text>
</comment>
<evidence type="ECO:0008006" key="4">
    <source>
        <dbReference type="Google" id="ProtNLM"/>
    </source>
</evidence>
<organism evidence="2 3">
    <name type="scientific">Cucumis melo var. makuwa</name>
    <name type="common">Oriental melon</name>
    <dbReference type="NCBI Taxonomy" id="1194695"/>
    <lineage>
        <taxon>Eukaryota</taxon>
        <taxon>Viridiplantae</taxon>
        <taxon>Streptophyta</taxon>
        <taxon>Embryophyta</taxon>
        <taxon>Tracheophyta</taxon>
        <taxon>Spermatophyta</taxon>
        <taxon>Magnoliopsida</taxon>
        <taxon>eudicotyledons</taxon>
        <taxon>Gunneridae</taxon>
        <taxon>Pentapetalae</taxon>
        <taxon>rosids</taxon>
        <taxon>fabids</taxon>
        <taxon>Cucurbitales</taxon>
        <taxon>Cucurbitaceae</taxon>
        <taxon>Benincaseae</taxon>
        <taxon>Cucumis</taxon>
    </lineage>
</organism>
<dbReference type="EMBL" id="SSTE01013029">
    <property type="protein sequence ID" value="KAA0048091.1"/>
    <property type="molecule type" value="Genomic_DNA"/>
</dbReference>
<evidence type="ECO:0000313" key="2">
    <source>
        <dbReference type="EMBL" id="KAA0048091.1"/>
    </source>
</evidence>
<sequence length="195" mass="21401">MSFAVDPLKVGANSPLLGWIHLDADMNKDFSYISDKGFLTTGPQTEPLMSVVGTLVVELCRGGTKRSETSWVDVLGFELKRNTVRRFSMDYGVIVSFIYGVAYHTGTMSFGIPRLICVSFGITRLICAPFGITRLICGSFGITRLKCASFGITRLICASDGIGKGMARADQRGARRMREGHMDASSFFMLPLTYL</sequence>
<evidence type="ECO:0000256" key="1">
    <source>
        <dbReference type="SAM" id="Phobius"/>
    </source>
</evidence>
<gene>
    <name evidence="2" type="ORF">E6C27_scaffold385G001670</name>
</gene>
<proteinExistence type="predicted"/>
<accession>A0A5A7U3G1</accession>
<keyword evidence="1" id="KW-0812">Transmembrane</keyword>
<protein>
    <recommendedName>
        <fullName evidence="4">Ty3-gypsy retrotransposon protein</fullName>
    </recommendedName>
</protein>
<dbReference type="AlphaFoldDB" id="A0A5A7U3G1"/>
<evidence type="ECO:0000313" key="3">
    <source>
        <dbReference type="Proteomes" id="UP000321393"/>
    </source>
</evidence>
<keyword evidence="1" id="KW-0472">Membrane</keyword>
<reference evidence="2 3" key="1">
    <citation type="submission" date="2019-08" db="EMBL/GenBank/DDBJ databases">
        <title>Draft genome sequences of two oriental melons (Cucumis melo L. var makuwa).</title>
        <authorList>
            <person name="Kwon S.-Y."/>
        </authorList>
    </citation>
    <scope>NUCLEOTIDE SEQUENCE [LARGE SCALE GENOMIC DNA]</scope>
    <source>
        <strain evidence="3">cv. SW 3</strain>
        <tissue evidence="2">Leaf</tissue>
    </source>
</reference>
<name>A0A5A7U3G1_CUCMM</name>
<feature type="transmembrane region" description="Helical" evidence="1">
    <location>
        <begin position="112"/>
        <end position="136"/>
    </location>
</feature>